<feature type="region of interest" description="Disordered" evidence="1">
    <location>
        <begin position="338"/>
        <end position="393"/>
    </location>
</feature>
<protein>
    <submittedName>
        <fullName evidence="2">Uncharacterized protein</fullName>
    </submittedName>
</protein>
<name>A0A9J6D123_RHIMP</name>
<keyword evidence="3" id="KW-1185">Reference proteome</keyword>
<comment type="caution">
    <text evidence="2">The sequence shown here is derived from an EMBL/GenBank/DDBJ whole genome shotgun (WGS) entry which is preliminary data.</text>
</comment>
<evidence type="ECO:0000313" key="3">
    <source>
        <dbReference type="Proteomes" id="UP000821866"/>
    </source>
</evidence>
<dbReference type="EMBL" id="JABSTU010003806">
    <property type="protein sequence ID" value="KAH7964610.1"/>
    <property type="molecule type" value="Genomic_DNA"/>
</dbReference>
<gene>
    <name evidence="2" type="ORF">HPB51_027153</name>
</gene>
<reference evidence="2" key="2">
    <citation type="submission" date="2021-09" db="EMBL/GenBank/DDBJ databases">
        <authorList>
            <person name="Jia N."/>
            <person name="Wang J."/>
            <person name="Shi W."/>
            <person name="Du L."/>
            <person name="Sun Y."/>
            <person name="Zhan W."/>
            <person name="Jiang J."/>
            <person name="Wang Q."/>
            <person name="Zhang B."/>
            <person name="Ji P."/>
            <person name="Sakyi L.B."/>
            <person name="Cui X."/>
            <person name="Yuan T."/>
            <person name="Jiang B."/>
            <person name="Yang W."/>
            <person name="Lam T.T.-Y."/>
            <person name="Chang Q."/>
            <person name="Ding S."/>
            <person name="Wang X."/>
            <person name="Zhu J."/>
            <person name="Ruan X."/>
            <person name="Zhao L."/>
            <person name="Wei J."/>
            <person name="Que T."/>
            <person name="Du C."/>
            <person name="Cheng J."/>
            <person name="Dai P."/>
            <person name="Han X."/>
            <person name="Huang E."/>
            <person name="Gao Y."/>
            <person name="Liu J."/>
            <person name="Shao H."/>
            <person name="Ye R."/>
            <person name="Li L."/>
            <person name="Wei W."/>
            <person name="Wang X."/>
            <person name="Wang C."/>
            <person name="Huo Q."/>
            <person name="Li W."/>
            <person name="Guo W."/>
            <person name="Chen H."/>
            <person name="Chen S."/>
            <person name="Zhou L."/>
            <person name="Zhou L."/>
            <person name="Ni X."/>
            <person name="Tian J."/>
            <person name="Zhou Y."/>
            <person name="Sheng Y."/>
            <person name="Liu T."/>
            <person name="Pan Y."/>
            <person name="Xia L."/>
            <person name="Li J."/>
            <person name="Zhao F."/>
            <person name="Cao W."/>
        </authorList>
    </citation>
    <scope>NUCLEOTIDE SEQUENCE</scope>
    <source>
        <strain evidence="2">Rmic-2018</strain>
        <tissue evidence="2">Larvae</tissue>
    </source>
</reference>
<feature type="compositionally biased region" description="Low complexity" evidence="1">
    <location>
        <begin position="343"/>
        <end position="353"/>
    </location>
</feature>
<reference evidence="2" key="1">
    <citation type="journal article" date="2020" name="Cell">
        <title>Large-Scale Comparative Analyses of Tick Genomes Elucidate Their Genetic Diversity and Vector Capacities.</title>
        <authorList>
            <consortium name="Tick Genome and Microbiome Consortium (TIGMIC)"/>
            <person name="Jia N."/>
            <person name="Wang J."/>
            <person name="Shi W."/>
            <person name="Du L."/>
            <person name="Sun Y."/>
            <person name="Zhan W."/>
            <person name="Jiang J.F."/>
            <person name="Wang Q."/>
            <person name="Zhang B."/>
            <person name="Ji P."/>
            <person name="Bell-Sakyi L."/>
            <person name="Cui X.M."/>
            <person name="Yuan T.T."/>
            <person name="Jiang B.G."/>
            <person name="Yang W.F."/>
            <person name="Lam T.T."/>
            <person name="Chang Q.C."/>
            <person name="Ding S.J."/>
            <person name="Wang X.J."/>
            <person name="Zhu J.G."/>
            <person name="Ruan X.D."/>
            <person name="Zhao L."/>
            <person name="Wei J.T."/>
            <person name="Ye R.Z."/>
            <person name="Que T.C."/>
            <person name="Du C.H."/>
            <person name="Zhou Y.H."/>
            <person name="Cheng J.X."/>
            <person name="Dai P.F."/>
            <person name="Guo W.B."/>
            <person name="Han X.H."/>
            <person name="Huang E.J."/>
            <person name="Li L.F."/>
            <person name="Wei W."/>
            <person name="Gao Y.C."/>
            <person name="Liu J.Z."/>
            <person name="Shao H.Z."/>
            <person name="Wang X."/>
            <person name="Wang C.C."/>
            <person name="Yang T.C."/>
            <person name="Huo Q.B."/>
            <person name="Li W."/>
            <person name="Chen H.Y."/>
            <person name="Chen S.E."/>
            <person name="Zhou L.G."/>
            <person name="Ni X.B."/>
            <person name="Tian J.H."/>
            <person name="Sheng Y."/>
            <person name="Liu T."/>
            <person name="Pan Y.S."/>
            <person name="Xia L.Y."/>
            <person name="Li J."/>
            <person name="Zhao F."/>
            <person name="Cao W.C."/>
        </authorList>
    </citation>
    <scope>NUCLEOTIDE SEQUENCE</scope>
    <source>
        <strain evidence="2">Rmic-2018</strain>
    </source>
</reference>
<dbReference type="VEuPathDB" id="VectorBase:LOC119179309"/>
<proteinExistence type="predicted"/>
<accession>A0A9J6D123</accession>
<dbReference type="Proteomes" id="UP000821866">
    <property type="component" value="Unassembled WGS sequence"/>
</dbReference>
<feature type="compositionally biased region" description="Polar residues" evidence="1">
    <location>
        <begin position="365"/>
        <end position="375"/>
    </location>
</feature>
<sequence>MFPHGCALLNRIETIPVTVSQLLAVQETQESVQVGPPVVQQPLQVDESRDTIAPRPLHTAVSEISVLQDTPEATKSEEPVVTQPLGATFLGPRAVEQPLEVVIPEDPAVQQAQEGERSRPFVVLPNVEVAQSNSLVHLQSRKFYRSITTTTPILKVYAFPLREQDFHPNWIRLVTRSGDVDTAAAFLLGFIKLFCRDDYYKVLQGSAEDGLWLEALKIDSLNLSNVMSGSEPVATMDDVFVLIGVMLCNVNSKEGTSYDWFRNRVDDLVPLFPLVSEPPPVPLYSGPLAEALSTLRKLWPCTIAQIVRTIVEGSFKGPMRRLQGYVCAQWRTAKKRRAEPELLESVPSELPMPQEAEETTPPWNPLSSAQQESPMPNTPVAKKPRQEPDSTLQ</sequence>
<evidence type="ECO:0000313" key="2">
    <source>
        <dbReference type="EMBL" id="KAH7964610.1"/>
    </source>
</evidence>
<organism evidence="2 3">
    <name type="scientific">Rhipicephalus microplus</name>
    <name type="common">Cattle tick</name>
    <name type="synonym">Boophilus microplus</name>
    <dbReference type="NCBI Taxonomy" id="6941"/>
    <lineage>
        <taxon>Eukaryota</taxon>
        <taxon>Metazoa</taxon>
        <taxon>Ecdysozoa</taxon>
        <taxon>Arthropoda</taxon>
        <taxon>Chelicerata</taxon>
        <taxon>Arachnida</taxon>
        <taxon>Acari</taxon>
        <taxon>Parasitiformes</taxon>
        <taxon>Ixodida</taxon>
        <taxon>Ixodoidea</taxon>
        <taxon>Ixodidae</taxon>
        <taxon>Rhipicephalinae</taxon>
        <taxon>Rhipicephalus</taxon>
        <taxon>Boophilus</taxon>
    </lineage>
</organism>
<feature type="compositionally biased region" description="Basic and acidic residues" evidence="1">
    <location>
        <begin position="384"/>
        <end position="393"/>
    </location>
</feature>
<dbReference type="AlphaFoldDB" id="A0A9J6D123"/>
<evidence type="ECO:0000256" key="1">
    <source>
        <dbReference type="SAM" id="MobiDB-lite"/>
    </source>
</evidence>